<dbReference type="EMBL" id="JQSG02000001">
    <property type="protein sequence ID" value="OBS10707.1"/>
    <property type="molecule type" value="Genomic_DNA"/>
</dbReference>
<accession>A0A1A6C812</accession>
<gene>
    <name evidence="2" type="ORF">Thpro_020423</name>
</gene>
<sequence>MNSKQKTTYALAAVLAMTLGGMSMGVSAAPAMEKCYGISKAQHNDCATATNSCAGTTTMDRDPHAFIAVPAGVCQKIAGGSLVKP</sequence>
<feature type="signal peptide" evidence="1">
    <location>
        <begin position="1"/>
        <end position="28"/>
    </location>
</feature>
<dbReference type="OrthoDB" id="1551288at2"/>
<evidence type="ECO:0008006" key="4">
    <source>
        <dbReference type="Google" id="ProtNLM"/>
    </source>
</evidence>
<evidence type="ECO:0000256" key="1">
    <source>
        <dbReference type="SAM" id="SignalP"/>
    </source>
</evidence>
<dbReference type="RefSeq" id="WP_038092047.1">
    <property type="nucleotide sequence ID" value="NZ_JQSG02000001.1"/>
</dbReference>
<dbReference type="AlphaFoldDB" id="A0A1A6C812"/>
<dbReference type="InterPro" id="IPR018740">
    <property type="entry name" value="DUF2282_membr"/>
</dbReference>
<dbReference type="Proteomes" id="UP000029273">
    <property type="component" value="Unassembled WGS sequence"/>
</dbReference>
<keyword evidence="3" id="KW-1185">Reference proteome</keyword>
<keyword evidence="1" id="KW-0732">Signal</keyword>
<dbReference type="Pfam" id="PF10048">
    <property type="entry name" value="DUF2282"/>
    <property type="match status" value="1"/>
</dbReference>
<protein>
    <recommendedName>
        <fullName evidence="4">Signal peptidase</fullName>
    </recommendedName>
</protein>
<name>A0A1A6C812_9GAMM</name>
<evidence type="ECO:0000313" key="2">
    <source>
        <dbReference type="EMBL" id="OBS10707.1"/>
    </source>
</evidence>
<organism evidence="2 3">
    <name type="scientific">Acidihalobacter prosperus</name>
    <dbReference type="NCBI Taxonomy" id="160660"/>
    <lineage>
        <taxon>Bacteria</taxon>
        <taxon>Pseudomonadati</taxon>
        <taxon>Pseudomonadota</taxon>
        <taxon>Gammaproteobacteria</taxon>
        <taxon>Chromatiales</taxon>
        <taxon>Ectothiorhodospiraceae</taxon>
        <taxon>Acidihalobacter</taxon>
    </lineage>
</organism>
<comment type="caution">
    <text evidence="2">The sequence shown here is derived from an EMBL/GenBank/DDBJ whole genome shotgun (WGS) entry which is preliminary data.</text>
</comment>
<feature type="chain" id="PRO_5008509344" description="Signal peptidase" evidence="1">
    <location>
        <begin position="29"/>
        <end position="85"/>
    </location>
</feature>
<evidence type="ECO:0000313" key="3">
    <source>
        <dbReference type="Proteomes" id="UP000029273"/>
    </source>
</evidence>
<reference evidence="2 3" key="1">
    <citation type="journal article" date="2014" name="Genome Announc.">
        <title>Draft Genome Sequence of the Iron-Oxidizing, Acidophilic, and Halotolerant 'Thiobacillus prosperus' Type Strain DSM 5130.</title>
        <authorList>
            <person name="Ossandon F.J."/>
            <person name="Cardenas J.P."/>
            <person name="Corbett M."/>
            <person name="Quatrini R."/>
            <person name="Holmes D.S."/>
            <person name="Watkin E."/>
        </authorList>
    </citation>
    <scope>NUCLEOTIDE SEQUENCE [LARGE SCALE GENOMIC DNA]</scope>
    <source>
        <strain evidence="2 3">DSM 5130</strain>
    </source>
</reference>
<proteinExistence type="predicted"/>